<feature type="compositionally biased region" description="Polar residues" evidence="1">
    <location>
        <begin position="102"/>
        <end position="118"/>
    </location>
</feature>
<protein>
    <submittedName>
        <fullName evidence="3">Uncharacterized protein</fullName>
    </submittedName>
</protein>
<feature type="compositionally biased region" description="Low complexity" evidence="1">
    <location>
        <begin position="84"/>
        <end position="94"/>
    </location>
</feature>
<dbReference type="EMBL" id="MU151069">
    <property type="protein sequence ID" value="KAF9452678.1"/>
    <property type="molecule type" value="Genomic_DNA"/>
</dbReference>
<dbReference type="Proteomes" id="UP000807342">
    <property type="component" value="Unassembled WGS sequence"/>
</dbReference>
<feature type="compositionally biased region" description="Polar residues" evidence="1">
    <location>
        <begin position="261"/>
        <end position="278"/>
    </location>
</feature>
<sequence>MAETKTKASSLHPSHNHASKPSVDTNASGFAESAISYSAFPEPPSSIPVTPIRSVFGPPSPGFTNYHIPAHPRYGSPQITAGSITSSSNRFSRSTFDRDSTHAPTFQHTRQDNDVNSVSASNISPYDWHEGASSIGVDATEDKLLPTSFITSLLQENVGPRGANRASYSSDAFSGISEMTYPPRNPHINFLRDSSAGPSQHSSRRQSTRVPLARPVGGRPPSSFQPWERKRGTANSDDHESPQPTSAALPSGSHPDHSQKMPGNNPTPTPTAEQSEPSSKFGGRLAVYEEVDESDGVGHHDANSSLSGLAVPETRLIPQRPVNSADVDSPIRTSMHSSGSVGVSLISRIPSLRSIRRVLTRRRKPLPPVPTIPHIPIAKEREHRKLEEQAPLPDLVNRANYLHGLLEKGYHPHQSISSYPTKSEYLTSSFDDAETIARYRREYQTQKPPHPFHSRAIAWSKSKKGLWIICGVFVVIVIIAVGSAVGVTAQRNRDRKSHCPTGLGGASCNLNATCVCTTSSPCGHPLAQAILDLIPITNDQLSTNLTTSAVYASLLNIQEGVQGSSCVQQVNLIDVNSALDSQRYPNRTKWAKTALLWTLTQTQDPGPVTQLQTFIKEAPWTQLPNDGPIGSAGSTFTASAAGFNYDFAAQIIKPPSAGSVAALDEQISRVDPQIRPSLEFVYGYATACSEQQDRALSNYWTTVLHQSEDRLGRFKSAFSASPIIIPFDATSQSLRNLYTSDTFPPPTACYPGLQPDQREIVSAVEEKAFNLASATNTTTQFDAGCFPLHPTYGVLDILRLRLPLLDSRNNTAQQGVTLKSNIAPRAILAVGGALSSLPELTNATRSPTALADPRNYGTTTYANHIIFQYLSSVSTNTANAIISHVLDSPTSPPLPPNPTNESALFSLDSIPVLEVAVFGNVEASDADSYVSAFTTPSGSLFFGSDDGSAFRTWAIGRGGQISWTENATSPGVVHDNTFSDLIFNQTWTATSAAINSSVGNVGLINITTAFQYYQRFGP</sequence>
<keyword evidence="2" id="KW-1133">Transmembrane helix</keyword>
<feature type="transmembrane region" description="Helical" evidence="2">
    <location>
        <begin position="465"/>
        <end position="487"/>
    </location>
</feature>
<evidence type="ECO:0000256" key="2">
    <source>
        <dbReference type="SAM" id="Phobius"/>
    </source>
</evidence>
<feature type="region of interest" description="Disordered" evidence="1">
    <location>
        <begin position="177"/>
        <end position="281"/>
    </location>
</feature>
<dbReference type="AlphaFoldDB" id="A0A9P6C915"/>
<name>A0A9P6C915_9AGAR</name>
<gene>
    <name evidence="3" type="ORF">P691DRAFT_803797</name>
</gene>
<feature type="region of interest" description="Disordered" evidence="1">
    <location>
        <begin position="84"/>
        <end position="118"/>
    </location>
</feature>
<organism evidence="3 4">
    <name type="scientific">Macrolepiota fuliginosa MF-IS2</name>
    <dbReference type="NCBI Taxonomy" id="1400762"/>
    <lineage>
        <taxon>Eukaryota</taxon>
        <taxon>Fungi</taxon>
        <taxon>Dikarya</taxon>
        <taxon>Basidiomycota</taxon>
        <taxon>Agaricomycotina</taxon>
        <taxon>Agaricomycetes</taxon>
        <taxon>Agaricomycetidae</taxon>
        <taxon>Agaricales</taxon>
        <taxon>Agaricineae</taxon>
        <taxon>Agaricaceae</taxon>
        <taxon>Macrolepiota</taxon>
    </lineage>
</organism>
<accession>A0A9P6C915</accession>
<reference evidence="3" key="1">
    <citation type="submission" date="2020-11" db="EMBL/GenBank/DDBJ databases">
        <authorList>
            <consortium name="DOE Joint Genome Institute"/>
            <person name="Ahrendt S."/>
            <person name="Riley R."/>
            <person name="Andreopoulos W."/>
            <person name="Labutti K."/>
            <person name="Pangilinan J."/>
            <person name="Ruiz-Duenas F.J."/>
            <person name="Barrasa J.M."/>
            <person name="Sanchez-Garcia M."/>
            <person name="Camarero S."/>
            <person name="Miyauchi S."/>
            <person name="Serrano A."/>
            <person name="Linde D."/>
            <person name="Babiker R."/>
            <person name="Drula E."/>
            <person name="Ayuso-Fernandez I."/>
            <person name="Pacheco R."/>
            <person name="Padilla G."/>
            <person name="Ferreira P."/>
            <person name="Barriuso J."/>
            <person name="Kellner H."/>
            <person name="Castanera R."/>
            <person name="Alfaro M."/>
            <person name="Ramirez L."/>
            <person name="Pisabarro A.G."/>
            <person name="Kuo A."/>
            <person name="Tritt A."/>
            <person name="Lipzen A."/>
            <person name="He G."/>
            <person name="Yan M."/>
            <person name="Ng V."/>
            <person name="Cullen D."/>
            <person name="Martin F."/>
            <person name="Rosso M.-N."/>
            <person name="Henrissat B."/>
            <person name="Hibbett D."/>
            <person name="Martinez A.T."/>
            <person name="Grigoriev I.V."/>
        </authorList>
    </citation>
    <scope>NUCLEOTIDE SEQUENCE</scope>
    <source>
        <strain evidence="3">MF-IS2</strain>
    </source>
</reference>
<feature type="compositionally biased region" description="Basic and acidic residues" evidence="1">
    <location>
        <begin position="227"/>
        <end position="241"/>
    </location>
</feature>
<feature type="region of interest" description="Disordered" evidence="1">
    <location>
        <begin position="1"/>
        <end position="27"/>
    </location>
</feature>
<evidence type="ECO:0000256" key="1">
    <source>
        <dbReference type="SAM" id="MobiDB-lite"/>
    </source>
</evidence>
<keyword evidence="4" id="KW-1185">Reference proteome</keyword>
<dbReference type="OrthoDB" id="5595612at2759"/>
<proteinExistence type="predicted"/>
<keyword evidence="2" id="KW-0472">Membrane</keyword>
<keyword evidence="2" id="KW-0812">Transmembrane</keyword>
<evidence type="ECO:0000313" key="4">
    <source>
        <dbReference type="Proteomes" id="UP000807342"/>
    </source>
</evidence>
<evidence type="ECO:0000313" key="3">
    <source>
        <dbReference type="EMBL" id="KAF9452678.1"/>
    </source>
</evidence>
<comment type="caution">
    <text evidence="3">The sequence shown here is derived from an EMBL/GenBank/DDBJ whole genome shotgun (WGS) entry which is preliminary data.</text>
</comment>